<dbReference type="InterPro" id="IPR052909">
    <property type="entry name" value="Transposase_6_like"/>
</dbReference>
<sequence>MVRRYELSDEAYRLVEDLLPPNGKRGGQWNDHRATLNGIFWILHTGAQWRELPERYGKWKSVYDRFNRWSADGTIHRMLERLHLKLDEQGRIDLDLWCIDATLVRASRAAAGAAEKKPGE</sequence>
<evidence type="ECO:0000259" key="1">
    <source>
        <dbReference type="Pfam" id="PF13340"/>
    </source>
</evidence>
<dbReference type="EMBL" id="CADCTW010000007">
    <property type="protein sequence ID" value="CAA9297103.1"/>
    <property type="molecule type" value="Genomic_DNA"/>
</dbReference>
<dbReference type="InterPro" id="IPR025161">
    <property type="entry name" value="IS402-like_dom"/>
</dbReference>
<feature type="domain" description="Insertion element IS402-like" evidence="1">
    <location>
        <begin position="7"/>
        <end position="78"/>
    </location>
</feature>
<dbReference type="Pfam" id="PF13340">
    <property type="entry name" value="DUF4096"/>
    <property type="match status" value="1"/>
</dbReference>
<dbReference type="PANTHER" id="PTHR46637:SF1">
    <property type="entry name" value="BLL5188 PROTEIN"/>
    <property type="match status" value="1"/>
</dbReference>
<reference evidence="2" key="1">
    <citation type="submission" date="2020-02" db="EMBL/GenBank/DDBJ databases">
        <authorList>
            <person name="Meier V. D."/>
        </authorList>
    </citation>
    <scope>NUCLEOTIDE SEQUENCE</scope>
    <source>
        <strain evidence="2">AVDCRST_MAG68</strain>
    </source>
</reference>
<proteinExistence type="predicted"/>
<accession>A0A6J4K6V1</accession>
<dbReference type="AlphaFoldDB" id="A0A6J4K6V1"/>
<dbReference type="PANTHER" id="PTHR46637">
    <property type="entry name" value="TIS1421-TRANSPOSASE PROTEIN A"/>
    <property type="match status" value="1"/>
</dbReference>
<dbReference type="NCBIfam" id="NF033580">
    <property type="entry name" value="transpos_IS5_3"/>
    <property type="match status" value="1"/>
</dbReference>
<name>A0A6J4K6V1_9BACT</name>
<organism evidence="2">
    <name type="scientific">uncultured Gemmatimonadota bacterium</name>
    <dbReference type="NCBI Taxonomy" id="203437"/>
    <lineage>
        <taxon>Bacteria</taxon>
        <taxon>Pseudomonadati</taxon>
        <taxon>Gemmatimonadota</taxon>
        <taxon>environmental samples</taxon>
    </lineage>
</organism>
<protein>
    <submittedName>
        <fullName evidence="2">Mobile element protein</fullName>
    </submittedName>
</protein>
<gene>
    <name evidence="2" type="ORF">AVDCRST_MAG68-92</name>
</gene>
<evidence type="ECO:0000313" key="2">
    <source>
        <dbReference type="EMBL" id="CAA9297103.1"/>
    </source>
</evidence>